<dbReference type="Proteomes" id="UP000284785">
    <property type="component" value="Unassembled WGS sequence"/>
</dbReference>
<sequence>MNITIVLGDKIPSIKYGGTQRVMWYLGKELNKRGHKVTFIAGKGSSCPFAKVIELDPSVNLNTQIPTDADIVHFNIPVPEGITKPHLLTIHGNGIPANADRNIVFVSRNHAQRLGSESFVYNGLDWDDYGPANLTLSRKNYHFLGKAAWKVKNIKGAIAVVQSIKNAQLDVLGGYRLNLKMGFRFTWNPRIHFHGMVDDSKKKVIIEQSKGLIFPVTWHEPFGLAITESLYFGAPVFGTPYGALPELVSPEVGFLTAHGQEMAEHIQSAQYSPKVCHEYARDLFNSSVMAEAYLKKYETVLNGEPLNKEVPHIIDIARRLPWD</sequence>
<dbReference type="EMBL" id="JAQNVG010000087">
    <property type="protein sequence ID" value="MDC2239280.1"/>
    <property type="molecule type" value="Genomic_DNA"/>
</dbReference>
<dbReference type="SUPFAM" id="SSF53756">
    <property type="entry name" value="UDP-Glycosyltransferase/glycogen phosphorylase"/>
    <property type="match status" value="1"/>
</dbReference>
<evidence type="ECO:0000313" key="14">
    <source>
        <dbReference type="Proteomes" id="UP000436825"/>
    </source>
</evidence>
<dbReference type="KEGG" id="btho:Btheta7330_00893"/>
<evidence type="ECO:0000313" key="9">
    <source>
        <dbReference type="EMBL" id="RHL52533.1"/>
    </source>
</evidence>
<evidence type="ECO:0000313" key="11">
    <source>
        <dbReference type="EMBL" id="UYU71389.1"/>
    </source>
</evidence>
<dbReference type="OMA" id="WDTLTHH"/>
<dbReference type="InterPro" id="IPR001296">
    <property type="entry name" value="Glyco_trans_1"/>
</dbReference>
<dbReference type="DNASU" id="1074301"/>
<dbReference type="CDD" id="cd03802">
    <property type="entry name" value="GT4_AviGT4-like"/>
    <property type="match status" value="1"/>
</dbReference>
<organism evidence="9 12">
    <name type="scientific">Bacteroides thetaiotaomicron</name>
    <dbReference type="NCBI Taxonomy" id="818"/>
    <lineage>
        <taxon>Bacteria</taxon>
        <taxon>Pseudomonadati</taxon>
        <taxon>Bacteroidota</taxon>
        <taxon>Bacteroidia</taxon>
        <taxon>Bacteroidales</taxon>
        <taxon>Bacteroidaceae</taxon>
        <taxon>Bacteroides</taxon>
    </lineage>
</organism>
<dbReference type="GO" id="GO:0016757">
    <property type="term" value="F:glycosyltransferase activity"/>
    <property type="evidence" value="ECO:0007669"/>
    <property type="project" value="InterPro"/>
</dbReference>
<evidence type="ECO:0000313" key="3">
    <source>
        <dbReference type="EMBL" id="KAB4449017.1"/>
    </source>
</evidence>
<dbReference type="EMBL" id="QROV01000050">
    <property type="protein sequence ID" value="RHL52533.1"/>
    <property type="molecule type" value="Genomic_DNA"/>
</dbReference>
<protein>
    <submittedName>
        <fullName evidence="2 9">Glycosyltransferase</fullName>
    </submittedName>
</protein>
<dbReference type="Proteomes" id="UP000436858">
    <property type="component" value="Unassembled WGS sequence"/>
</dbReference>
<dbReference type="EMBL" id="WCSB01000024">
    <property type="protein sequence ID" value="KAB4449017.1"/>
    <property type="molecule type" value="Genomic_DNA"/>
</dbReference>
<reference evidence="7" key="5">
    <citation type="submission" date="2022-10" db="EMBL/GenBank/DDBJ databases">
        <title>Human gut microbiome strain richness.</title>
        <authorList>
            <person name="Chen-Liaw A."/>
        </authorList>
    </citation>
    <scope>NUCLEOTIDE SEQUENCE</scope>
    <source>
        <strain evidence="7">1001283st1_A3_1001283B150304_161114</strain>
    </source>
</reference>
<evidence type="ECO:0000313" key="7">
    <source>
        <dbReference type="EMBL" id="MDC2239280.1"/>
    </source>
</evidence>
<dbReference type="Proteomes" id="UP001156218">
    <property type="component" value="Chromosome"/>
</dbReference>
<evidence type="ECO:0000259" key="1">
    <source>
        <dbReference type="Pfam" id="PF00534"/>
    </source>
</evidence>
<evidence type="ECO:0000313" key="4">
    <source>
        <dbReference type="EMBL" id="KAB4453815.1"/>
    </source>
</evidence>
<proteinExistence type="predicted"/>
<dbReference type="Proteomes" id="UP001217776">
    <property type="component" value="Unassembled WGS sequence"/>
</dbReference>
<evidence type="ECO:0000313" key="5">
    <source>
        <dbReference type="EMBL" id="KAB4469680.1"/>
    </source>
</evidence>
<reference evidence="6" key="4">
    <citation type="submission" date="2021-07" db="EMBL/GenBank/DDBJ databases">
        <title>Comparative genomics of Bacteroides fragilis group isolates reveals species-dependent resistance mechanisms and validates clinical tools for resistance prediction.</title>
        <authorList>
            <person name="Wallace M.J."/>
            <person name="Jean S."/>
            <person name="Wallace M.A."/>
            <person name="Carey-Ann B.D."/>
            <person name="Dantas G."/>
        </authorList>
    </citation>
    <scope>NUCLEOTIDE SEQUENCE</scope>
    <source>
        <strain evidence="6">BJH_160</strain>
    </source>
</reference>
<dbReference type="EMBL" id="CP083680">
    <property type="protein sequence ID" value="UYU68996.1"/>
    <property type="molecule type" value="Genomic_DNA"/>
</dbReference>
<dbReference type="EMBL" id="CP083681">
    <property type="protein sequence ID" value="UYU71389.1"/>
    <property type="molecule type" value="Genomic_DNA"/>
</dbReference>
<dbReference type="Gene3D" id="3.40.50.2000">
    <property type="entry name" value="Glycogen Phosphorylase B"/>
    <property type="match status" value="2"/>
</dbReference>
<dbReference type="RefSeq" id="WP_008759755.1">
    <property type="nucleotide sequence ID" value="NZ_AP022660.1"/>
</dbReference>
<dbReference type="EMBL" id="WCRY01000055">
    <property type="protein sequence ID" value="KAB4469680.1"/>
    <property type="molecule type" value="Genomic_DNA"/>
</dbReference>
<evidence type="ECO:0000313" key="6">
    <source>
        <dbReference type="EMBL" id="MCE9236786.1"/>
    </source>
</evidence>
<dbReference type="EMBL" id="WCRW01000013">
    <property type="protein sequence ID" value="KAB4453815.1"/>
    <property type="molecule type" value="Genomic_DNA"/>
</dbReference>
<evidence type="ECO:0000313" key="13">
    <source>
        <dbReference type="Proteomes" id="UP000284785"/>
    </source>
</evidence>
<reference evidence="12 13" key="1">
    <citation type="submission" date="2018-08" db="EMBL/GenBank/DDBJ databases">
        <title>A genome reference for cultivated species of the human gut microbiota.</title>
        <authorList>
            <person name="Zou Y."/>
            <person name="Xue W."/>
            <person name="Luo G."/>
        </authorList>
    </citation>
    <scope>NUCLEOTIDE SEQUENCE [LARGE SCALE GENOMIC DNA]</scope>
    <source>
        <strain evidence="9 12">AF37-12</strain>
        <strain evidence="8 13">AM30-26</strain>
    </source>
</reference>
<dbReference type="EMBL" id="JAHYQA010000003">
    <property type="protein sequence ID" value="MCE9236786.1"/>
    <property type="molecule type" value="Genomic_DNA"/>
</dbReference>
<dbReference type="AlphaFoldDB" id="A0A0P0FBW6"/>
<dbReference type="Proteomes" id="UP001156216">
    <property type="component" value="Chromosome"/>
</dbReference>
<evidence type="ECO:0000313" key="18">
    <source>
        <dbReference type="Proteomes" id="UP001156218"/>
    </source>
</evidence>
<dbReference type="EMBL" id="QSJP01000019">
    <property type="protein sequence ID" value="RHD84733.1"/>
    <property type="molecule type" value="Genomic_DNA"/>
</dbReference>
<dbReference type="Proteomes" id="UP000460317">
    <property type="component" value="Unassembled WGS sequence"/>
</dbReference>
<dbReference type="Proteomes" id="UP000440614">
    <property type="component" value="Unassembled WGS sequence"/>
</dbReference>
<evidence type="ECO:0000313" key="17">
    <source>
        <dbReference type="Proteomes" id="UP000460317"/>
    </source>
</evidence>
<reference evidence="10 18" key="3">
    <citation type="submission" date="2021-06" db="EMBL/GenBank/DDBJ databases">
        <title>Interrogation of the integrated mobile genetic elements in gut-associated Bacteroides with a consensus prediction approach.</title>
        <authorList>
            <person name="Campbell D.E."/>
            <person name="Leigh J.R."/>
            <person name="Kim T."/>
            <person name="England W."/>
            <person name="Whitaker R.J."/>
            <person name="Degnan P.H."/>
        </authorList>
    </citation>
    <scope>NUCLEOTIDE SEQUENCE</scope>
    <source>
        <strain evidence="11">VPI-BTDOT2</strain>
        <strain evidence="10 18">WAL8669</strain>
    </source>
</reference>
<evidence type="ECO:0000313" key="10">
    <source>
        <dbReference type="EMBL" id="UYU68996.1"/>
    </source>
</evidence>
<evidence type="ECO:0000313" key="16">
    <source>
        <dbReference type="Proteomes" id="UP000440614"/>
    </source>
</evidence>
<keyword evidence="9" id="KW-0808">Transferase</keyword>
<accession>C6IRR7</accession>
<feature type="domain" description="Glycosyl transferase family 1" evidence="1">
    <location>
        <begin position="150"/>
        <end position="278"/>
    </location>
</feature>
<dbReference type="GeneID" id="60923318"/>
<accession>A0A0P0FBW6</accession>
<name>A0A0P0FBW6_BACT4</name>
<dbReference type="EMBL" id="WCSY01000052">
    <property type="protein sequence ID" value="KAB4304272.1"/>
    <property type="molecule type" value="Genomic_DNA"/>
</dbReference>
<dbReference type="Pfam" id="PF00534">
    <property type="entry name" value="Glycos_transf_1"/>
    <property type="match status" value="1"/>
</dbReference>
<dbReference type="Proteomes" id="UP000283616">
    <property type="component" value="Unassembled WGS sequence"/>
</dbReference>
<dbReference type="Proteomes" id="UP000436825">
    <property type="component" value="Unassembled WGS sequence"/>
</dbReference>
<dbReference type="PANTHER" id="PTHR12526">
    <property type="entry name" value="GLYCOSYLTRANSFERASE"/>
    <property type="match status" value="1"/>
</dbReference>
<evidence type="ECO:0000313" key="8">
    <source>
        <dbReference type="EMBL" id="RHD84733.1"/>
    </source>
</evidence>
<dbReference type="PANTHER" id="PTHR12526:SF595">
    <property type="entry name" value="BLL5217 PROTEIN"/>
    <property type="match status" value="1"/>
</dbReference>
<evidence type="ECO:0000313" key="2">
    <source>
        <dbReference type="EMBL" id="KAB4304272.1"/>
    </source>
</evidence>
<reference evidence="14 15" key="2">
    <citation type="journal article" date="2019" name="Nat. Med.">
        <title>A library of human gut bacterial isolates paired with longitudinal multiomics data enables mechanistic microbiome research.</title>
        <authorList>
            <person name="Poyet M."/>
            <person name="Groussin M."/>
            <person name="Gibbons S.M."/>
            <person name="Avila-Pacheco J."/>
            <person name="Jiang X."/>
            <person name="Kearney S.M."/>
            <person name="Perrotta A.R."/>
            <person name="Berdy B."/>
            <person name="Zhao S."/>
            <person name="Lieberman T.D."/>
            <person name="Swanson P.K."/>
            <person name="Smith M."/>
            <person name="Roesemann S."/>
            <person name="Alexander J.E."/>
            <person name="Rich S.A."/>
            <person name="Livny J."/>
            <person name="Vlamakis H."/>
            <person name="Clish C."/>
            <person name="Bullock K."/>
            <person name="Deik A."/>
            <person name="Scott J."/>
            <person name="Pierce K.A."/>
            <person name="Xavier R.J."/>
            <person name="Alm E.J."/>
        </authorList>
    </citation>
    <scope>NUCLEOTIDE SEQUENCE [LARGE SCALE GENOMIC DNA]</scope>
    <source>
        <strain evidence="4 14">BIOML-A160</strain>
        <strain evidence="5 15">BIOML-A162</strain>
        <strain evidence="3 17">BIOML-A165</strain>
        <strain evidence="2 16">BIOML-A188</strain>
    </source>
</reference>
<evidence type="ECO:0000313" key="12">
    <source>
        <dbReference type="Proteomes" id="UP000283616"/>
    </source>
</evidence>
<dbReference type="Proteomes" id="UP001200544">
    <property type="component" value="Unassembled WGS sequence"/>
</dbReference>
<gene>
    <name evidence="9" type="ORF">DW011_24705</name>
    <name evidence="8" type="ORF">DW780_18565</name>
    <name evidence="4" type="ORF">GAN75_18300</name>
    <name evidence="5" type="ORF">GAN91_27120</name>
    <name evidence="3" type="ORF">GAN93_20575</name>
    <name evidence="2" type="ORF">GAO51_28685</name>
    <name evidence="6" type="ORF">K0H07_06375</name>
    <name evidence="11" type="ORF">KQP59_24530</name>
    <name evidence="10" type="ORF">KQP68_12320</name>
    <name evidence="7" type="ORF">PO127_26400</name>
</gene>
<evidence type="ECO:0000313" key="15">
    <source>
        <dbReference type="Proteomes" id="UP000436858"/>
    </source>
</evidence>